<feature type="domain" description="SCD" evidence="2">
    <location>
        <begin position="227"/>
        <end position="278"/>
    </location>
</feature>
<dbReference type="PANTHER" id="PTHR11199:SF0">
    <property type="entry name" value="LD34181P-RELATED"/>
    <property type="match status" value="1"/>
</dbReference>
<organism evidence="3 4">
    <name type="scientific">Rosa chinensis</name>
    <name type="common">China rose</name>
    <dbReference type="NCBI Taxonomy" id="74649"/>
    <lineage>
        <taxon>Eukaryota</taxon>
        <taxon>Viridiplantae</taxon>
        <taxon>Streptophyta</taxon>
        <taxon>Embryophyta</taxon>
        <taxon>Tracheophyta</taxon>
        <taxon>Spermatophyta</taxon>
        <taxon>Magnoliopsida</taxon>
        <taxon>eudicotyledons</taxon>
        <taxon>Gunneridae</taxon>
        <taxon>Pentapetalae</taxon>
        <taxon>rosids</taxon>
        <taxon>fabids</taxon>
        <taxon>Rosales</taxon>
        <taxon>Rosaceae</taxon>
        <taxon>Rosoideae</taxon>
        <taxon>Rosoideae incertae sedis</taxon>
        <taxon>Rosa</taxon>
    </lineage>
</organism>
<gene>
    <name evidence="3" type="ORF">RchiOBHm_Chr5g0002211</name>
</gene>
<evidence type="ECO:0000256" key="1">
    <source>
        <dbReference type="SAM" id="MobiDB-lite"/>
    </source>
</evidence>
<dbReference type="GO" id="GO:0008278">
    <property type="term" value="C:cohesin complex"/>
    <property type="evidence" value="ECO:0007669"/>
    <property type="project" value="TreeGrafter"/>
</dbReference>
<evidence type="ECO:0000259" key="2">
    <source>
        <dbReference type="PROSITE" id="PS51425"/>
    </source>
</evidence>
<evidence type="ECO:0000313" key="4">
    <source>
        <dbReference type="Proteomes" id="UP000238479"/>
    </source>
</evidence>
<dbReference type="InterPro" id="IPR020839">
    <property type="entry name" value="SCD"/>
</dbReference>
<dbReference type="GO" id="GO:0005634">
    <property type="term" value="C:nucleus"/>
    <property type="evidence" value="ECO:0007669"/>
    <property type="project" value="TreeGrafter"/>
</dbReference>
<proteinExistence type="predicted"/>
<keyword evidence="4" id="KW-1185">Reference proteome</keyword>
<comment type="caution">
    <text evidence="3">The sequence shown here is derived from an EMBL/GenBank/DDBJ whole genome shotgun (WGS) entry which is preliminary data.</text>
</comment>
<protein>
    <submittedName>
        <fullName evidence="3">Putative stromalin conservative domain-containing protein</fullName>
    </submittedName>
</protein>
<dbReference type="GO" id="GO:0000785">
    <property type="term" value="C:chromatin"/>
    <property type="evidence" value="ECO:0007669"/>
    <property type="project" value="TreeGrafter"/>
</dbReference>
<sequence length="278" mass="32634">MESQESTFPGDKRPGTTDVENKPNKKAKTRKGLNFREIMAFPHNDITAISGKVQSWIRLYKNDHRDAARVELFNLILEACGLEFPKINDKGLVKWYPINKKNLQRYHIEDVRCDMIRFIESGVVRDYDTLQNEFPHIKVHLQNFCHNLVMWSHNEPLFFDTMKDCLDCFTTFSCHLPSGYNKTAIWMALQTVSSLLAIATNLRGKGKIDQDLNDLEQMVIQYYQGFFLRVYKDNDQEIRRSCLKELKMWTRTYPSIFLKQAYQECLQDSQKLADQDAN</sequence>
<feature type="region of interest" description="Disordered" evidence="1">
    <location>
        <begin position="1"/>
        <end position="28"/>
    </location>
</feature>
<reference evidence="3 4" key="1">
    <citation type="journal article" date="2018" name="Nat. Genet.">
        <title>The Rosa genome provides new insights in the design of modern roses.</title>
        <authorList>
            <person name="Bendahmane M."/>
        </authorList>
    </citation>
    <scope>NUCLEOTIDE SEQUENCE [LARGE SCALE GENOMIC DNA]</scope>
    <source>
        <strain evidence="4">cv. Old Blush</strain>
    </source>
</reference>
<evidence type="ECO:0000313" key="3">
    <source>
        <dbReference type="EMBL" id="PRQ28359.1"/>
    </source>
</evidence>
<dbReference type="Proteomes" id="UP000238479">
    <property type="component" value="Chromosome 5"/>
</dbReference>
<dbReference type="PANTHER" id="PTHR11199">
    <property type="entry name" value="STROMAL ANTIGEN"/>
    <property type="match status" value="1"/>
</dbReference>
<name>A0A2P6Q2J8_ROSCH</name>
<dbReference type="GO" id="GO:0007062">
    <property type="term" value="P:sister chromatid cohesion"/>
    <property type="evidence" value="ECO:0007669"/>
    <property type="project" value="TreeGrafter"/>
</dbReference>
<accession>A0A2P6Q2J8</accession>
<feature type="compositionally biased region" description="Basic and acidic residues" evidence="1">
    <location>
        <begin position="10"/>
        <end position="23"/>
    </location>
</feature>
<dbReference type="AlphaFoldDB" id="A0A2P6Q2J8"/>
<dbReference type="EMBL" id="PDCK01000043">
    <property type="protein sequence ID" value="PRQ28359.1"/>
    <property type="molecule type" value="Genomic_DNA"/>
</dbReference>
<dbReference type="InterPro" id="IPR039662">
    <property type="entry name" value="Cohesin_Scc3/SA"/>
</dbReference>
<dbReference type="PROSITE" id="PS51425">
    <property type="entry name" value="SCD"/>
    <property type="match status" value="1"/>
</dbReference>
<dbReference type="Gramene" id="PRQ28359">
    <property type="protein sequence ID" value="PRQ28359"/>
    <property type="gene ID" value="RchiOBHm_Chr5g0002211"/>
</dbReference>
<dbReference type="STRING" id="74649.A0A2P6Q2J8"/>
<dbReference type="GO" id="GO:0003682">
    <property type="term" value="F:chromatin binding"/>
    <property type="evidence" value="ECO:0007669"/>
    <property type="project" value="TreeGrafter"/>
</dbReference>